<name>A0ABX7BPT8_9CAUL</name>
<organism evidence="1 2">
    <name type="scientific">Brevundimonas vitisensis</name>
    <dbReference type="NCBI Taxonomy" id="2800818"/>
    <lineage>
        <taxon>Bacteria</taxon>
        <taxon>Pseudomonadati</taxon>
        <taxon>Pseudomonadota</taxon>
        <taxon>Alphaproteobacteria</taxon>
        <taxon>Caulobacterales</taxon>
        <taxon>Caulobacteraceae</taxon>
        <taxon>Brevundimonas</taxon>
    </lineage>
</organism>
<reference evidence="1 2" key="1">
    <citation type="submission" date="2021-01" db="EMBL/GenBank/DDBJ databases">
        <title>Brevundimonas vitis sp. nov., an bacterium isolated from grape (Vitis vinifera).</title>
        <authorList>
            <person name="Jiang L."/>
            <person name="Lee J."/>
        </authorList>
    </citation>
    <scope>NUCLEOTIDE SEQUENCE [LARGE SCALE GENOMIC DNA]</scope>
    <source>
        <strain evidence="1 2">GRTSA-9</strain>
    </source>
</reference>
<dbReference type="Pfam" id="PF05402">
    <property type="entry name" value="PqqD"/>
    <property type="match status" value="1"/>
</dbReference>
<dbReference type="Proteomes" id="UP000595448">
    <property type="component" value="Chromosome"/>
</dbReference>
<dbReference type="Gene3D" id="1.10.10.1150">
    <property type="entry name" value="Coenzyme PQQ synthesis protein D (PqqD)"/>
    <property type="match status" value="1"/>
</dbReference>
<evidence type="ECO:0000313" key="2">
    <source>
        <dbReference type="Proteomes" id="UP000595448"/>
    </source>
</evidence>
<proteinExistence type="predicted"/>
<keyword evidence="2" id="KW-1185">Reference proteome</keyword>
<protein>
    <submittedName>
        <fullName evidence="1">PqqD family protein</fullName>
    </submittedName>
</protein>
<sequence>MSRLEGFLKASVGDNLVLLDMDQGVYVGLDAIGARIWDRIETPAVVSDICEELARDYAAEADVIQADVLKFLNQLFDQKMIAAA</sequence>
<dbReference type="InterPro" id="IPR041881">
    <property type="entry name" value="PqqD_sf"/>
</dbReference>
<dbReference type="InterPro" id="IPR008792">
    <property type="entry name" value="PQQD"/>
</dbReference>
<accession>A0ABX7BPT8</accession>
<gene>
    <name evidence="1" type="ORF">JIP62_05050</name>
</gene>
<dbReference type="RefSeq" id="WP_201103816.1">
    <property type="nucleotide sequence ID" value="NZ_CP067977.1"/>
</dbReference>
<dbReference type="EMBL" id="CP067977">
    <property type="protein sequence ID" value="QQQ19465.1"/>
    <property type="molecule type" value="Genomic_DNA"/>
</dbReference>
<evidence type="ECO:0000313" key="1">
    <source>
        <dbReference type="EMBL" id="QQQ19465.1"/>
    </source>
</evidence>